<protein>
    <recommendedName>
        <fullName evidence="4">Tryptophan synthase beta chain-like PALP domain-containing protein</fullName>
    </recommendedName>
</protein>
<dbReference type="InterPro" id="IPR036052">
    <property type="entry name" value="TrpB-like_PALP_sf"/>
</dbReference>
<dbReference type="GO" id="GO:0006567">
    <property type="term" value="P:L-threonine catabolic process"/>
    <property type="evidence" value="ECO:0007669"/>
    <property type="project" value="TreeGrafter"/>
</dbReference>
<reference evidence="5" key="1">
    <citation type="submission" date="2018-05" db="EMBL/GenBank/DDBJ databases">
        <authorList>
            <person name="Lanie J.A."/>
            <person name="Ng W.-L."/>
            <person name="Kazmierczak K.M."/>
            <person name="Andrzejewski T.M."/>
            <person name="Davidsen T.M."/>
            <person name="Wayne K.J."/>
            <person name="Tettelin H."/>
            <person name="Glass J.I."/>
            <person name="Rusch D."/>
            <person name="Podicherti R."/>
            <person name="Tsui H.-C.T."/>
            <person name="Winkler M.E."/>
        </authorList>
    </citation>
    <scope>NUCLEOTIDE SEQUENCE</scope>
</reference>
<dbReference type="PANTHER" id="PTHR48078">
    <property type="entry name" value="THREONINE DEHYDRATASE, MITOCHONDRIAL-RELATED"/>
    <property type="match status" value="1"/>
</dbReference>
<dbReference type="InterPro" id="IPR001926">
    <property type="entry name" value="TrpB-like_PALP"/>
</dbReference>
<feature type="domain" description="Tryptophan synthase beta chain-like PALP" evidence="4">
    <location>
        <begin position="24"/>
        <end position="303"/>
    </location>
</feature>
<feature type="non-terminal residue" evidence="5">
    <location>
        <position position="1"/>
    </location>
</feature>
<dbReference type="EMBL" id="UINC01001852">
    <property type="protein sequence ID" value="SUZ89939.1"/>
    <property type="molecule type" value="Genomic_DNA"/>
</dbReference>
<dbReference type="Pfam" id="PF00291">
    <property type="entry name" value="PALP"/>
    <property type="match status" value="1"/>
</dbReference>
<evidence type="ECO:0000256" key="2">
    <source>
        <dbReference type="ARBA" id="ARBA00022898"/>
    </source>
</evidence>
<keyword evidence="3" id="KW-0456">Lyase</keyword>
<accession>A0A381RGB6</accession>
<dbReference type="Gene3D" id="3.40.50.1100">
    <property type="match status" value="2"/>
</dbReference>
<dbReference type="SUPFAM" id="SSF53686">
    <property type="entry name" value="Tryptophan synthase beta subunit-like PLP-dependent enzymes"/>
    <property type="match status" value="1"/>
</dbReference>
<evidence type="ECO:0000259" key="4">
    <source>
        <dbReference type="Pfam" id="PF00291"/>
    </source>
</evidence>
<gene>
    <name evidence="5" type="ORF">METZ01_LOCUS42793</name>
</gene>
<dbReference type="GO" id="GO:0003941">
    <property type="term" value="F:L-serine ammonia-lyase activity"/>
    <property type="evidence" value="ECO:0007669"/>
    <property type="project" value="TreeGrafter"/>
</dbReference>
<dbReference type="GO" id="GO:0004794">
    <property type="term" value="F:threonine deaminase activity"/>
    <property type="evidence" value="ECO:0007669"/>
    <property type="project" value="TreeGrafter"/>
</dbReference>
<dbReference type="GO" id="GO:0009097">
    <property type="term" value="P:isoleucine biosynthetic process"/>
    <property type="evidence" value="ECO:0007669"/>
    <property type="project" value="TreeGrafter"/>
</dbReference>
<name>A0A381RGB6_9ZZZZ</name>
<evidence type="ECO:0000313" key="5">
    <source>
        <dbReference type="EMBL" id="SUZ89939.1"/>
    </source>
</evidence>
<evidence type="ECO:0000256" key="1">
    <source>
        <dbReference type="ARBA" id="ARBA00001933"/>
    </source>
</evidence>
<dbReference type="AlphaFoldDB" id="A0A381RGB6"/>
<dbReference type="InterPro" id="IPR050147">
    <property type="entry name" value="Ser/Thr_Dehydratase"/>
</dbReference>
<evidence type="ECO:0000256" key="3">
    <source>
        <dbReference type="ARBA" id="ARBA00023239"/>
    </source>
</evidence>
<proteinExistence type="predicted"/>
<keyword evidence="2" id="KW-0663">Pyridoxal phosphate</keyword>
<organism evidence="5">
    <name type="scientific">marine metagenome</name>
    <dbReference type="NCBI Taxonomy" id="408172"/>
    <lineage>
        <taxon>unclassified sequences</taxon>
        <taxon>metagenomes</taxon>
        <taxon>ecological metagenomes</taxon>
    </lineage>
</organism>
<feature type="non-terminal residue" evidence="5">
    <location>
        <position position="317"/>
    </location>
</feature>
<dbReference type="GO" id="GO:0006565">
    <property type="term" value="P:L-serine catabolic process"/>
    <property type="evidence" value="ECO:0007669"/>
    <property type="project" value="TreeGrafter"/>
</dbReference>
<sequence>MDPIAPIPLTSIEEARNRIAGVAIKTPLLPLNIPDAPCEIWLKAECLQPIGSFKIRGAANAMALADQDELQRGVYTGSAGNMAQGVAFNARQRGIPCRVIVPETAPQTKLTAIARLGAIAVPVPFDEWWSVIRDHGHPLEEGFFVHPVSDPAVIAGNGTVALEILEELPDVDAVIVPYGGGGLSCGIASALKALRSDIQVFAAEVETAAPLAASLEAGGAVEVERIPTFIDGIGGKGVLPEMWPMASSLLDGSIVVSVKEICHAIQTLVSHAHLVAEGAGGASVAAALTGMAGQGKVVAVVSGGNLDPVVLKAILEG</sequence>
<dbReference type="PANTHER" id="PTHR48078:SF6">
    <property type="entry name" value="L-THREONINE DEHYDRATASE CATABOLIC TDCB"/>
    <property type="match status" value="1"/>
</dbReference>
<comment type="cofactor">
    <cofactor evidence="1">
        <name>pyridoxal 5'-phosphate</name>
        <dbReference type="ChEBI" id="CHEBI:597326"/>
    </cofactor>
</comment>